<keyword evidence="11 15" id="KW-0106">Calcium</keyword>
<dbReference type="AlphaFoldDB" id="A0A2G8S721"/>
<gene>
    <name evidence="19" type="ORF">GSI_09399</name>
</gene>
<comment type="cofactor">
    <cofactor evidence="15">
        <name>Ca(2+)</name>
        <dbReference type="ChEBI" id="CHEBI:29108"/>
    </cofactor>
    <text evidence="15">Binds 1 Ca(2+) ion per subunit.</text>
</comment>
<evidence type="ECO:0000256" key="2">
    <source>
        <dbReference type="ARBA" id="ARBA00002451"/>
    </source>
</evidence>
<dbReference type="InterPro" id="IPR050819">
    <property type="entry name" value="Tripeptidyl-peptidase_I"/>
</dbReference>
<evidence type="ECO:0000313" key="20">
    <source>
        <dbReference type="Proteomes" id="UP000230002"/>
    </source>
</evidence>
<keyword evidence="8 17" id="KW-0732">Signal</keyword>
<feature type="region of interest" description="Disordered" evidence="16">
    <location>
        <begin position="352"/>
        <end position="374"/>
    </location>
</feature>
<feature type="binding site" evidence="15">
    <location>
        <position position="613"/>
    </location>
    <ligand>
        <name>Ca(2+)</name>
        <dbReference type="ChEBI" id="CHEBI:29108"/>
    </ligand>
</feature>
<keyword evidence="7 15" id="KW-0479">Metal-binding</keyword>
<dbReference type="SUPFAM" id="SSF54897">
    <property type="entry name" value="Protease propeptides/inhibitors"/>
    <property type="match status" value="1"/>
</dbReference>
<dbReference type="GO" id="GO:0046872">
    <property type="term" value="F:metal ion binding"/>
    <property type="evidence" value="ECO:0007669"/>
    <property type="project" value="UniProtKB-UniRule"/>
</dbReference>
<evidence type="ECO:0000256" key="12">
    <source>
        <dbReference type="ARBA" id="ARBA00023026"/>
    </source>
</evidence>
<comment type="subcellular location">
    <subcellularLocation>
        <location evidence="3">Secreted</location>
        <location evidence="3">Extracellular space</location>
    </subcellularLocation>
</comment>
<comment type="catalytic activity">
    <reaction evidence="1">
        <text>Release of an N-terminal tripeptide from a polypeptide.</text>
        <dbReference type="EC" id="3.4.14.10"/>
    </reaction>
</comment>
<evidence type="ECO:0000256" key="4">
    <source>
        <dbReference type="ARBA" id="ARBA00012462"/>
    </source>
</evidence>
<dbReference type="Pfam" id="PF09286">
    <property type="entry name" value="Pro-kuma_activ"/>
    <property type="match status" value="1"/>
</dbReference>
<keyword evidence="20" id="KW-1185">Reference proteome</keyword>
<dbReference type="GO" id="GO:0006508">
    <property type="term" value="P:proteolysis"/>
    <property type="evidence" value="ECO:0007669"/>
    <property type="project" value="UniProtKB-KW"/>
</dbReference>
<dbReference type="InterPro" id="IPR000209">
    <property type="entry name" value="Peptidase_S8/S53_dom"/>
</dbReference>
<comment type="caution">
    <text evidence="19">The sequence shown here is derived from an EMBL/GenBank/DDBJ whole genome shotgun (WGS) entry which is preliminary data.</text>
</comment>
<dbReference type="EMBL" id="AYKW01000023">
    <property type="protein sequence ID" value="PIL29348.1"/>
    <property type="molecule type" value="Genomic_DNA"/>
</dbReference>
<feature type="domain" description="Peptidase S53" evidence="18">
    <location>
        <begin position="230"/>
        <end position="635"/>
    </location>
</feature>
<feature type="binding site" evidence="15">
    <location>
        <position position="615"/>
    </location>
    <ligand>
        <name>Ca(2+)</name>
        <dbReference type="ChEBI" id="CHEBI:29108"/>
    </ligand>
</feature>
<dbReference type="SMART" id="SM00944">
    <property type="entry name" value="Pro-kuma_activ"/>
    <property type="match status" value="1"/>
</dbReference>
<accession>A0A2G8S721</accession>
<evidence type="ECO:0000313" key="19">
    <source>
        <dbReference type="EMBL" id="PIL29348.1"/>
    </source>
</evidence>
<feature type="binding site" evidence="15">
    <location>
        <position position="594"/>
    </location>
    <ligand>
        <name>Ca(2+)</name>
        <dbReference type="ChEBI" id="CHEBI:29108"/>
    </ligand>
</feature>
<feature type="signal peptide" evidence="17">
    <location>
        <begin position="1"/>
        <end position="17"/>
    </location>
</feature>
<evidence type="ECO:0000256" key="9">
    <source>
        <dbReference type="ARBA" id="ARBA00022801"/>
    </source>
</evidence>
<feature type="binding site" evidence="15">
    <location>
        <position position="595"/>
    </location>
    <ligand>
        <name>Ca(2+)</name>
        <dbReference type="ChEBI" id="CHEBI:29108"/>
    </ligand>
</feature>
<keyword evidence="5" id="KW-0964">Secreted</keyword>
<dbReference type="InterPro" id="IPR015366">
    <property type="entry name" value="S53_propep"/>
</dbReference>
<keyword evidence="6 15" id="KW-0645">Protease</keyword>
<evidence type="ECO:0000259" key="18">
    <source>
        <dbReference type="PROSITE" id="PS51695"/>
    </source>
</evidence>
<dbReference type="InterPro" id="IPR036852">
    <property type="entry name" value="Peptidase_S8/S53_dom_sf"/>
</dbReference>
<name>A0A2G8S721_9APHY</name>
<feature type="active site" description="Charge relay system" evidence="15">
    <location>
        <position position="307"/>
    </location>
</feature>
<evidence type="ECO:0000256" key="1">
    <source>
        <dbReference type="ARBA" id="ARBA00001910"/>
    </source>
</evidence>
<dbReference type="Pfam" id="PF00082">
    <property type="entry name" value="Peptidase_S8"/>
    <property type="match status" value="1"/>
</dbReference>
<evidence type="ECO:0000256" key="15">
    <source>
        <dbReference type="PROSITE-ProRule" id="PRU01032"/>
    </source>
</evidence>
<dbReference type="Gene3D" id="3.40.50.200">
    <property type="entry name" value="Peptidase S8/S53 domain"/>
    <property type="match status" value="1"/>
</dbReference>
<dbReference type="GO" id="GO:0004252">
    <property type="term" value="F:serine-type endopeptidase activity"/>
    <property type="evidence" value="ECO:0007669"/>
    <property type="project" value="UniProtKB-UniRule"/>
</dbReference>
<keyword evidence="10 15" id="KW-0720">Serine protease</keyword>
<dbReference type="STRING" id="1077348.A0A2G8S721"/>
<evidence type="ECO:0000256" key="17">
    <source>
        <dbReference type="SAM" id="SignalP"/>
    </source>
</evidence>
<dbReference type="OrthoDB" id="409122at2759"/>
<reference evidence="19 20" key="1">
    <citation type="journal article" date="2015" name="Sci. Rep.">
        <title>Chromosome-level genome map provides insights into diverse defense mechanisms in the medicinal fungus Ganoderma sinense.</title>
        <authorList>
            <person name="Zhu Y."/>
            <person name="Xu J."/>
            <person name="Sun C."/>
            <person name="Zhou S."/>
            <person name="Xu H."/>
            <person name="Nelson D.R."/>
            <person name="Qian J."/>
            <person name="Song J."/>
            <person name="Luo H."/>
            <person name="Xiang L."/>
            <person name="Li Y."/>
            <person name="Xu Z."/>
            <person name="Ji A."/>
            <person name="Wang L."/>
            <person name="Lu S."/>
            <person name="Hayward A."/>
            <person name="Sun W."/>
            <person name="Li X."/>
            <person name="Schwartz D.C."/>
            <person name="Wang Y."/>
            <person name="Chen S."/>
        </authorList>
    </citation>
    <scope>NUCLEOTIDE SEQUENCE [LARGE SCALE GENOMIC DNA]</scope>
    <source>
        <strain evidence="19 20">ZZ0214-1</strain>
    </source>
</reference>
<feature type="active site" description="Charge relay system" evidence="15">
    <location>
        <position position="303"/>
    </location>
</feature>
<dbReference type="EC" id="3.4.14.10" evidence="4"/>
<keyword evidence="9 15" id="KW-0378">Hydrolase</keyword>
<dbReference type="Proteomes" id="UP000230002">
    <property type="component" value="Unassembled WGS sequence"/>
</dbReference>
<proteinExistence type="predicted"/>
<evidence type="ECO:0000256" key="16">
    <source>
        <dbReference type="SAM" id="MobiDB-lite"/>
    </source>
</evidence>
<organism evidence="19 20">
    <name type="scientific">Ganoderma sinense ZZ0214-1</name>
    <dbReference type="NCBI Taxonomy" id="1077348"/>
    <lineage>
        <taxon>Eukaryota</taxon>
        <taxon>Fungi</taxon>
        <taxon>Dikarya</taxon>
        <taxon>Basidiomycota</taxon>
        <taxon>Agaricomycotina</taxon>
        <taxon>Agaricomycetes</taxon>
        <taxon>Polyporales</taxon>
        <taxon>Polyporaceae</taxon>
        <taxon>Ganoderma</taxon>
    </lineage>
</organism>
<evidence type="ECO:0000256" key="5">
    <source>
        <dbReference type="ARBA" id="ARBA00022525"/>
    </source>
</evidence>
<dbReference type="SUPFAM" id="SSF52743">
    <property type="entry name" value="Subtilisin-like"/>
    <property type="match status" value="1"/>
</dbReference>
<comment type="function">
    <text evidence="2">Secreted tripeptidyl-peptidase which degrades proteins at acidic pHs and is involved in virulence.</text>
</comment>
<evidence type="ECO:0000256" key="7">
    <source>
        <dbReference type="ARBA" id="ARBA00022723"/>
    </source>
</evidence>
<dbReference type="GO" id="GO:0008240">
    <property type="term" value="F:tripeptidyl-peptidase activity"/>
    <property type="evidence" value="ECO:0007669"/>
    <property type="project" value="UniProtKB-EC"/>
</dbReference>
<dbReference type="PANTHER" id="PTHR14218:SF19">
    <property type="entry name" value="SERINE PROTEASE AORO, PUTATIVE (AFU_ORTHOLOGUE AFUA_6G10250)-RELATED"/>
    <property type="match status" value="1"/>
</dbReference>
<dbReference type="GO" id="GO:0005576">
    <property type="term" value="C:extracellular region"/>
    <property type="evidence" value="ECO:0007669"/>
    <property type="project" value="UniProtKB-SubCell"/>
</dbReference>
<evidence type="ECO:0000256" key="14">
    <source>
        <dbReference type="ARBA" id="ARBA00023180"/>
    </source>
</evidence>
<dbReference type="CDD" id="cd11377">
    <property type="entry name" value="Pro-peptidase_S53"/>
    <property type="match status" value="1"/>
</dbReference>
<dbReference type="CDD" id="cd04056">
    <property type="entry name" value="Peptidases_S53"/>
    <property type="match status" value="1"/>
</dbReference>
<dbReference type="FunFam" id="3.40.50.200:FF:000015">
    <property type="entry name" value="Tripeptidyl peptidase A"/>
    <property type="match status" value="1"/>
</dbReference>
<evidence type="ECO:0000256" key="10">
    <source>
        <dbReference type="ARBA" id="ARBA00022825"/>
    </source>
</evidence>
<feature type="chain" id="PRO_5013755416" description="tripeptidyl-peptidase II" evidence="17">
    <location>
        <begin position="18"/>
        <end position="636"/>
    </location>
</feature>
<protein>
    <recommendedName>
        <fullName evidence="4">tripeptidyl-peptidase II</fullName>
        <ecNumber evidence="4">3.4.14.10</ecNumber>
    </recommendedName>
</protein>
<evidence type="ECO:0000256" key="13">
    <source>
        <dbReference type="ARBA" id="ARBA00023145"/>
    </source>
</evidence>
<dbReference type="PROSITE" id="PS51695">
    <property type="entry name" value="SEDOLISIN"/>
    <property type="match status" value="1"/>
</dbReference>
<evidence type="ECO:0000256" key="6">
    <source>
        <dbReference type="ARBA" id="ARBA00022670"/>
    </source>
</evidence>
<keyword evidence="12" id="KW-0843">Virulence</keyword>
<feature type="active site" description="Charge relay system" evidence="15">
    <location>
        <position position="551"/>
    </location>
</feature>
<evidence type="ECO:0000256" key="8">
    <source>
        <dbReference type="ARBA" id="ARBA00022729"/>
    </source>
</evidence>
<sequence length="636" mass="68058">MLLTHSLVLGLASFALASREPIPVKRVAHESRRSLPSGWSPVRRAEPDVILPLSVGLAQSNLENLEAYLLDVAHPDSPHYSKHWTPKEVATAFRPSAESYDAVREWLVEDGSIDAGRIVLSKSGNWIMANVTVAEAERLLGTQYFVYEHAEDGREHVACHGTYHLPETVSKHVDLITPTLHFDVKVRRHGSSDKMSAAKNVGSVGFGAAPKIDGGVLHDIFPDLEHCDETITLACLRVLYDFVYEPLAANKNSIGVVEYTPQSHNPSDFDIFFGNYSKDQVGERPTLISIDGGALTPGGDLGESSLDLQYVLGLVGKKQEVLLYQTGDAIESGSFNNLLDGLDGSYCTFEGGDDPSQDGVYPDPNPGGFKGPEDCGDKPTAYVISTSYGYQEADLTPAYMQRQCEEYGKLSLTGITFVYSSGDAGVAGFDGSCLTDDGQQVLGASRFNPTFPGGCPYVTSVGATQVVPGHKVTDRESAVFQRFPSGGGFSNIFARPDFQKSAVAGYLEKFPPPYAPGVFNTTGRAFPDVAANGLNYSVAINGQFRLVSGTSASAPTFASILSAINDARLAIGKKPVGWVNPALYTPSFALAFNDIVNGSNPGCGTNGFAAKPGWDPVSGLGTPNFLKLLPHFLLLP</sequence>
<keyword evidence="14" id="KW-0325">Glycoprotein</keyword>
<evidence type="ECO:0000256" key="11">
    <source>
        <dbReference type="ARBA" id="ARBA00022837"/>
    </source>
</evidence>
<dbReference type="InterPro" id="IPR030400">
    <property type="entry name" value="Sedolisin_dom"/>
</dbReference>
<evidence type="ECO:0000256" key="3">
    <source>
        <dbReference type="ARBA" id="ARBA00004239"/>
    </source>
</evidence>
<keyword evidence="13" id="KW-0865">Zymogen</keyword>
<dbReference type="PANTHER" id="PTHR14218">
    <property type="entry name" value="PROTEASE S8 TRIPEPTIDYL PEPTIDASE I CLN2"/>
    <property type="match status" value="1"/>
</dbReference>